<dbReference type="EMBL" id="AP012338">
    <property type="protein sequence ID" value="BAM05241.1"/>
    <property type="molecule type" value="Genomic_DNA"/>
</dbReference>
<protein>
    <recommendedName>
        <fullName evidence="2">PPM-type phosphatase domain-containing protein</fullName>
    </recommendedName>
</protein>
<dbReference type="SMART" id="SM00332">
    <property type="entry name" value="PP2Cc"/>
    <property type="match status" value="1"/>
</dbReference>
<feature type="compositionally biased region" description="Gly residues" evidence="1">
    <location>
        <begin position="168"/>
        <end position="182"/>
    </location>
</feature>
<dbReference type="KEGG" id="phm:PSMK_30820"/>
<feature type="domain" description="PPM-type phosphatase" evidence="2">
    <location>
        <begin position="22"/>
        <end position="267"/>
    </location>
</feature>
<dbReference type="SUPFAM" id="SSF81606">
    <property type="entry name" value="PP2C-like"/>
    <property type="match status" value="1"/>
</dbReference>
<reference evidence="3 4" key="1">
    <citation type="submission" date="2012-02" db="EMBL/GenBank/DDBJ databases">
        <title>Complete genome sequence of Phycisphaera mikurensis NBRC 102666.</title>
        <authorList>
            <person name="Ankai A."/>
            <person name="Hosoyama A."/>
            <person name="Terui Y."/>
            <person name="Sekine M."/>
            <person name="Fukai R."/>
            <person name="Kato Y."/>
            <person name="Nakamura S."/>
            <person name="Yamada-Narita S."/>
            <person name="Kawakoshi A."/>
            <person name="Fukunaga Y."/>
            <person name="Yamazaki S."/>
            <person name="Fujita N."/>
        </authorList>
    </citation>
    <scope>NUCLEOTIDE SEQUENCE [LARGE SCALE GENOMIC DNA]</scope>
    <source>
        <strain evidence="4">NBRC 102666 / KCTC 22515 / FYK2301M01</strain>
    </source>
</reference>
<evidence type="ECO:0000256" key="1">
    <source>
        <dbReference type="SAM" id="MobiDB-lite"/>
    </source>
</evidence>
<feature type="region of interest" description="Disordered" evidence="1">
    <location>
        <begin position="1"/>
        <end position="21"/>
    </location>
</feature>
<dbReference type="CDD" id="cd00143">
    <property type="entry name" value="PP2Cc"/>
    <property type="match status" value="1"/>
</dbReference>
<dbReference type="PANTHER" id="PTHR47992">
    <property type="entry name" value="PROTEIN PHOSPHATASE"/>
    <property type="match status" value="1"/>
</dbReference>
<proteinExistence type="predicted"/>
<keyword evidence="3" id="KW-0378">Hydrolase</keyword>
<dbReference type="InterPro" id="IPR036457">
    <property type="entry name" value="PPM-type-like_dom_sf"/>
</dbReference>
<dbReference type="Proteomes" id="UP000007881">
    <property type="component" value="Chromosome"/>
</dbReference>
<feature type="region of interest" description="Disordered" evidence="1">
    <location>
        <begin position="158"/>
        <end position="182"/>
    </location>
</feature>
<dbReference type="SMART" id="SM00331">
    <property type="entry name" value="PP2C_SIG"/>
    <property type="match status" value="1"/>
</dbReference>
<dbReference type="GO" id="GO:0004722">
    <property type="term" value="F:protein serine/threonine phosphatase activity"/>
    <property type="evidence" value="ECO:0007669"/>
    <property type="project" value="InterPro"/>
</dbReference>
<organism evidence="3 4">
    <name type="scientific">Phycisphaera mikurensis (strain NBRC 102666 / KCTC 22515 / FYK2301M01)</name>
    <dbReference type="NCBI Taxonomy" id="1142394"/>
    <lineage>
        <taxon>Bacteria</taxon>
        <taxon>Pseudomonadati</taxon>
        <taxon>Planctomycetota</taxon>
        <taxon>Phycisphaerae</taxon>
        <taxon>Phycisphaerales</taxon>
        <taxon>Phycisphaeraceae</taxon>
        <taxon>Phycisphaera</taxon>
    </lineage>
</organism>
<gene>
    <name evidence="3" type="ordered locus">PSMK_30820</name>
</gene>
<name>I0IJ03_PHYMF</name>
<dbReference type="eggNOG" id="COG0631">
    <property type="taxonomic scope" value="Bacteria"/>
</dbReference>
<dbReference type="OrthoDB" id="9801841at2"/>
<evidence type="ECO:0000313" key="4">
    <source>
        <dbReference type="Proteomes" id="UP000007881"/>
    </source>
</evidence>
<dbReference type="STRING" id="1142394.PSMK_30820"/>
<dbReference type="Gene3D" id="3.60.40.10">
    <property type="entry name" value="PPM-type phosphatase domain"/>
    <property type="match status" value="1"/>
</dbReference>
<dbReference type="AlphaFoldDB" id="I0IJ03"/>
<keyword evidence="4" id="KW-1185">Reference proteome</keyword>
<dbReference type="InterPro" id="IPR015655">
    <property type="entry name" value="PP2C"/>
</dbReference>
<accession>I0IJ03</accession>
<dbReference type="Pfam" id="PF13672">
    <property type="entry name" value="PP2C_2"/>
    <property type="match status" value="1"/>
</dbReference>
<dbReference type="InterPro" id="IPR001932">
    <property type="entry name" value="PPM-type_phosphatase-like_dom"/>
</dbReference>
<dbReference type="HOGENOM" id="CLU_591674_0_0_0"/>
<dbReference type="PROSITE" id="PS51746">
    <property type="entry name" value="PPM_2"/>
    <property type="match status" value="1"/>
</dbReference>
<dbReference type="RefSeq" id="WP_014438445.1">
    <property type="nucleotide sequence ID" value="NC_017080.1"/>
</dbReference>
<evidence type="ECO:0000259" key="2">
    <source>
        <dbReference type="PROSITE" id="PS51746"/>
    </source>
</evidence>
<evidence type="ECO:0000313" key="3">
    <source>
        <dbReference type="EMBL" id="BAM05241.1"/>
    </source>
</evidence>
<sequence>MPPTSARAEAEPGGGSHLPVLRHGLASDAGRRRLCNEDAAVADARRGLFVACDGIGGQAAGEAASNLCCRAIGHRLSRRLRGRRSLDPRTLKQLLIETAVETSDQLHRLAAPLPALAGMGCTLVAALVDARSAYVLHAGDSRAYLLRERTLRPLTRDHTRTVPRRSVPGGGGGGPSYAAGGGEGERRLLLEYLGSTKTLAPDASIVPLEAGDRLLLCTDGLTDPVGDAKIEHLLGGRLDPGGAAASLVDAANAAGGPDNVTAVVIDYGGARPVVPADRVRGERTPIRQPDGLTGRFHAALLAVEAALEAHARDAAALAAAPPLSRLSAARRCLGESWYRGVIERDDPTVDRPAAAFHAARADPGGAWRRDHATRLEALAPMLELITGGSVRLSPLLPGDETAEVYRRLWHQWREVERRYFLAFAGDAADAPDAEVAAMLTRHMADAVRTMRELLVFLPQFLR</sequence>